<proteinExistence type="predicted"/>
<gene>
    <name evidence="2" type="ORF">KI387_028796</name>
</gene>
<sequence>FQNLAQGKLTVTEYWEQFTKLLKYVPQYQTDEKFRIRKFIMGLNPVIGGEVD</sequence>
<feature type="domain" description="Retrotransposon gag" evidence="1">
    <location>
        <begin position="1"/>
        <end position="45"/>
    </location>
</feature>
<feature type="non-terminal residue" evidence="2">
    <location>
        <position position="52"/>
    </location>
</feature>
<keyword evidence="3" id="KW-1185">Reference proteome</keyword>
<organism evidence="2 3">
    <name type="scientific">Taxus chinensis</name>
    <name type="common">Chinese yew</name>
    <name type="synonym">Taxus wallichiana var. chinensis</name>
    <dbReference type="NCBI Taxonomy" id="29808"/>
    <lineage>
        <taxon>Eukaryota</taxon>
        <taxon>Viridiplantae</taxon>
        <taxon>Streptophyta</taxon>
        <taxon>Embryophyta</taxon>
        <taxon>Tracheophyta</taxon>
        <taxon>Spermatophyta</taxon>
        <taxon>Pinopsida</taxon>
        <taxon>Pinidae</taxon>
        <taxon>Conifers II</taxon>
        <taxon>Cupressales</taxon>
        <taxon>Taxaceae</taxon>
        <taxon>Taxus</taxon>
    </lineage>
</organism>
<evidence type="ECO:0000313" key="2">
    <source>
        <dbReference type="EMBL" id="KAH9297114.1"/>
    </source>
</evidence>
<evidence type="ECO:0000313" key="3">
    <source>
        <dbReference type="Proteomes" id="UP000824469"/>
    </source>
</evidence>
<name>A0AA38F927_TAXCH</name>
<dbReference type="AlphaFoldDB" id="A0AA38F927"/>
<dbReference type="EMBL" id="JAHRHJ020000010">
    <property type="protein sequence ID" value="KAH9297114.1"/>
    <property type="molecule type" value="Genomic_DNA"/>
</dbReference>
<dbReference type="Proteomes" id="UP000824469">
    <property type="component" value="Unassembled WGS sequence"/>
</dbReference>
<protein>
    <recommendedName>
        <fullName evidence="1">Retrotransposon gag domain-containing protein</fullName>
    </recommendedName>
</protein>
<reference evidence="2 3" key="1">
    <citation type="journal article" date="2021" name="Nat. Plants">
        <title>The Taxus genome provides insights into paclitaxel biosynthesis.</title>
        <authorList>
            <person name="Xiong X."/>
            <person name="Gou J."/>
            <person name="Liao Q."/>
            <person name="Li Y."/>
            <person name="Zhou Q."/>
            <person name="Bi G."/>
            <person name="Li C."/>
            <person name="Du R."/>
            <person name="Wang X."/>
            <person name="Sun T."/>
            <person name="Guo L."/>
            <person name="Liang H."/>
            <person name="Lu P."/>
            <person name="Wu Y."/>
            <person name="Zhang Z."/>
            <person name="Ro D.K."/>
            <person name="Shang Y."/>
            <person name="Huang S."/>
            <person name="Yan J."/>
        </authorList>
    </citation>
    <scope>NUCLEOTIDE SEQUENCE [LARGE SCALE GENOMIC DNA]</scope>
    <source>
        <strain evidence="2">Ta-2019</strain>
    </source>
</reference>
<dbReference type="InterPro" id="IPR005162">
    <property type="entry name" value="Retrotrans_gag_dom"/>
</dbReference>
<evidence type="ECO:0000259" key="1">
    <source>
        <dbReference type="Pfam" id="PF03732"/>
    </source>
</evidence>
<feature type="non-terminal residue" evidence="2">
    <location>
        <position position="1"/>
    </location>
</feature>
<dbReference type="Pfam" id="PF03732">
    <property type="entry name" value="Retrotrans_gag"/>
    <property type="match status" value="1"/>
</dbReference>
<comment type="caution">
    <text evidence="2">The sequence shown here is derived from an EMBL/GenBank/DDBJ whole genome shotgun (WGS) entry which is preliminary data.</text>
</comment>
<accession>A0AA38F927</accession>